<keyword evidence="1" id="KW-1185">Reference proteome</keyword>
<evidence type="ECO:0000313" key="2">
    <source>
        <dbReference type="WBParaSite" id="Pan_g9330.t1"/>
    </source>
</evidence>
<proteinExistence type="predicted"/>
<reference evidence="2" key="2">
    <citation type="submission" date="2020-10" db="UniProtKB">
        <authorList>
            <consortium name="WormBaseParasite"/>
        </authorList>
    </citation>
    <scope>IDENTIFICATION</scope>
</reference>
<dbReference type="WBParaSite" id="Pan_g9330.t1">
    <property type="protein sequence ID" value="Pan_g9330.t1"/>
    <property type="gene ID" value="Pan_g9330"/>
</dbReference>
<protein>
    <submittedName>
        <fullName evidence="2">Secreted protein</fullName>
    </submittedName>
</protein>
<sequence length="86" mass="9629">MNFPIIICRQIFVFRFAPKCDATAFCLSNLHSPSIITHTYLHTLSHDRRDSTPPTFLGLQLSVTSALLPFLDGMVGFSNLGVLEFE</sequence>
<reference evidence="1" key="1">
    <citation type="journal article" date="2013" name="Genetics">
        <title>The draft genome and transcriptome of Panagrellus redivivus are shaped by the harsh demands of a free-living lifestyle.</title>
        <authorList>
            <person name="Srinivasan J."/>
            <person name="Dillman A.R."/>
            <person name="Macchietto M.G."/>
            <person name="Heikkinen L."/>
            <person name="Lakso M."/>
            <person name="Fracchia K.M."/>
            <person name="Antoshechkin I."/>
            <person name="Mortazavi A."/>
            <person name="Wong G."/>
            <person name="Sternberg P.W."/>
        </authorList>
    </citation>
    <scope>NUCLEOTIDE SEQUENCE [LARGE SCALE GENOMIC DNA]</scope>
    <source>
        <strain evidence="1">MT8872</strain>
    </source>
</reference>
<evidence type="ECO:0000313" key="1">
    <source>
        <dbReference type="Proteomes" id="UP000492821"/>
    </source>
</evidence>
<accession>A0A7E4WCX5</accession>
<organism evidence="1 2">
    <name type="scientific">Panagrellus redivivus</name>
    <name type="common">Microworm</name>
    <dbReference type="NCBI Taxonomy" id="6233"/>
    <lineage>
        <taxon>Eukaryota</taxon>
        <taxon>Metazoa</taxon>
        <taxon>Ecdysozoa</taxon>
        <taxon>Nematoda</taxon>
        <taxon>Chromadorea</taxon>
        <taxon>Rhabditida</taxon>
        <taxon>Tylenchina</taxon>
        <taxon>Panagrolaimomorpha</taxon>
        <taxon>Panagrolaimoidea</taxon>
        <taxon>Panagrolaimidae</taxon>
        <taxon>Panagrellus</taxon>
    </lineage>
</organism>
<dbReference type="AlphaFoldDB" id="A0A7E4WCX5"/>
<name>A0A7E4WCX5_PANRE</name>
<dbReference type="Proteomes" id="UP000492821">
    <property type="component" value="Unassembled WGS sequence"/>
</dbReference>